<comment type="caution">
    <text evidence="1">The sequence shown here is derived from an EMBL/GenBank/DDBJ whole genome shotgun (WGS) entry which is preliminary data.</text>
</comment>
<name>A0A2I0V1C7_9BACI</name>
<protein>
    <submittedName>
        <fullName evidence="1">Uncharacterized protein</fullName>
    </submittedName>
</protein>
<reference evidence="1 2" key="1">
    <citation type="submission" date="2017-10" db="EMBL/GenBank/DDBJ databases">
        <title>Draft genome of Lysinibacillus fusiformis strain Juneja, a laboratory-derived pathogen of Drosophila melanogaster.</title>
        <authorList>
            <person name="Smith B.R."/>
            <person name="Unckless R.L."/>
        </authorList>
    </citation>
    <scope>NUCLEOTIDE SEQUENCE [LARGE SCALE GENOMIC DNA]</scope>
    <source>
        <strain evidence="1 2">Juneja</strain>
    </source>
</reference>
<organism evidence="1 2">
    <name type="scientific">Lysinibacillus fusiformis</name>
    <dbReference type="NCBI Taxonomy" id="28031"/>
    <lineage>
        <taxon>Bacteria</taxon>
        <taxon>Bacillati</taxon>
        <taxon>Bacillota</taxon>
        <taxon>Bacilli</taxon>
        <taxon>Bacillales</taxon>
        <taxon>Bacillaceae</taxon>
        <taxon>Lysinibacillus</taxon>
    </lineage>
</organism>
<dbReference type="AlphaFoldDB" id="A0A2I0V1C7"/>
<evidence type="ECO:0000313" key="2">
    <source>
        <dbReference type="Proteomes" id="UP000234956"/>
    </source>
</evidence>
<sequence length="64" mass="7022">MCQLGWNRGSLYSSRPLLWQGDGGFFVVRKNCEILLRKGMGSVLGGESAHQNCEPALIKVKTAL</sequence>
<accession>A0A2I0V1C7</accession>
<gene>
    <name evidence="1" type="ORF">CRI88_07060</name>
</gene>
<dbReference type="Proteomes" id="UP000234956">
    <property type="component" value="Unassembled WGS sequence"/>
</dbReference>
<dbReference type="EMBL" id="PDFK01000002">
    <property type="protein sequence ID" value="PKU52121.1"/>
    <property type="molecule type" value="Genomic_DNA"/>
</dbReference>
<proteinExistence type="predicted"/>
<evidence type="ECO:0000313" key="1">
    <source>
        <dbReference type="EMBL" id="PKU52121.1"/>
    </source>
</evidence>